<feature type="signal peptide" evidence="1">
    <location>
        <begin position="1"/>
        <end position="21"/>
    </location>
</feature>
<keyword evidence="4" id="KW-1185">Reference proteome</keyword>
<dbReference type="WBParaSite" id="DME_0000641801-mRNA-1">
    <property type="protein sequence ID" value="DME_0000641801-mRNA-1"/>
    <property type="gene ID" value="DME_0000641801"/>
</dbReference>
<evidence type="ECO:0000313" key="4">
    <source>
        <dbReference type="Proteomes" id="UP000274756"/>
    </source>
</evidence>
<accession>A0A0N4UG24</accession>
<dbReference type="Proteomes" id="UP000038040">
    <property type="component" value="Unplaced"/>
</dbReference>
<evidence type="ECO:0000313" key="3">
    <source>
        <dbReference type="Proteomes" id="UP000038040"/>
    </source>
</evidence>
<proteinExistence type="predicted"/>
<dbReference type="EMBL" id="UYYG01001184">
    <property type="protein sequence ID" value="VDN59556.1"/>
    <property type="molecule type" value="Genomic_DNA"/>
</dbReference>
<protein>
    <submittedName>
        <fullName evidence="2 5">Uncharacterized protein</fullName>
    </submittedName>
</protein>
<evidence type="ECO:0000313" key="2">
    <source>
        <dbReference type="EMBL" id="VDN59556.1"/>
    </source>
</evidence>
<organism evidence="3 5">
    <name type="scientific">Dracunculus medinensis</name>
    <name type="common">Guinea worm</name>
    <dbReference type="NCBI Taxonomy" id="318479"/>
    <lineage>
        <taxon>Eukaryota</taxon>
        <taxon>Metazoa</taxon>
        <taxon>Ecdysozoa</taxon>
        <taxon>Nematoda</taxon>
        <taxon>Chromadorea</taxon>
        <taxon>Rhabditida</taxon>
        <taxon>Spirurina</taxon>
        <taxon>Dracunculoidea</taxon>
        <taxon>Dracunculidae</taxon>
        <taxon>Dracunculus</taxon>
    </lineage>
</organism>
<keyword evidence="1" id="KW-0732">Signal</keyword>
<reference evidence="2 4" key="2">
    <citation type="submission" date="2018-11" db="EMBL/GenBank/DDBJ databases">
        <authorList>
            <consortium name="Pathogen Informatics"/>
        </authorList>
    </citation>
    <scope>NUCLEOTIDE SEQUENCE [LARGE SCALE GENOMIC DNA]</scope>
</reference>
<feature type="chain" id="PRO_5033720939" evidence="1">
    <location>
        <begin position="22"/>
        <end position="238"/>
    </location>
</feature>
<dbReference type="Proteomes" id="UP000274756">
    <property type="component" value="Unassembled WGS sequence"/>
</dbReference>
<evidence type="ECO:0000313" key="5">
    <source>
        <dbReference type="WBParaSite" id="DME_0000641801-mRNA-1"/>
    </source>
</evidence>
<evidence type="ECO:0000256" key="1">
    <source>
        <dbReference type="SAM" id="SignalP"/>
    </source>
</evidence>
<gene>
    <name evidence="2" type="ORF">DME_LOCUS9529</name>
</gene>
<reference evidence="5" key="1">
    <citation type="submission" date="2017-02" db="UniProtKB">
        <authorList>
            <consortium name="WormBaseParasite"/>
        </authorList>
    </citation>
    <scope>IDENTIFICATION</scope>
</reference>
<name>A0A0N4UG24_DRAME</name>
<sequence length="238" mass="27866">MNSRNLLQFLLLTSYLPFVEVQNRSYRERLLNDKTSIFSGIAFLIIQFNTRRKTTTTAPHVPSVPQSLNQKTPEISLGIRKVNSSRETPREDENVRVLSQAQTQIPPNSPIRKMKCFEVIWWNNSLRIEMNESNHSLRTEITSLTSERPTNEIASVLSPMERVSTIKPQQIRANQFSLSQSTNEIVKKASPMIDTNMPGIRPRKTVASWLNRYRYNEFKQISERIMREKWQFIVENRR</sequence>
<dbReference type="AlphaFoldDB" id="A0A0N4UG24"/>